<keyword evidence="12" id="KW-0479">Metal-binding</keyword>
<keyword evidence="6" id="KW-1015">Disulfide bond</keyword>
<dbReference type="Gene3D" id="1.50.10.10">
    <property type="match status" value="1"/>
</dbReference>
<gene>
    <name evidence="15" type="ORF">HIM_05940</name>
</gene>
<dbReference type="InterPro" id="IPR036026">
    <property type="entry name" value="Seven-hairpin_glycosidases"/>
</dbReference>
<dbReference type="InterPro" id="IPR050749">
    <property type="entry name" value="Glycosyl_Hydrolase_47"/>
</dbReference>
<feature type="active site" evidence="11">
    <location>
        <position position="417"/>
    </location>
</feature>
<evidence type="ECO:0000256" key="9">
    <source>
        <dbReference type="ARBA" id="ARBA00047669"/>
    </source>
</evidence>
<dbReference type="GO" id="GO:0005783">
    <property type="term" value="C:endoplasmic reticulum"/>
    <property type="evidence" value="ECO:0007669"/>
    <property type="project" value="TreeGrafter"/>
</dbReference>
<dbReference type="GO" id="GO:0036503">
    <property type="term" value="P:ERAD pathway"/>
    <property type="evidence" value="ECO:0007669"/>
    <property type="project" value="UniProtKB-ARBA"/>
</dbReference>
<evidence type="ECO:0000256" key="7">
    <source>
        <dbReference type="ARBA" id="ARBA00023180"/>
    </source>
</evidence>
<evidence type="ECO:0000256" key="8">
    <source>
        <dbReference type="ARBA" id="ARBA00023295"/>
    </source>
</evidence>
<evidence type="ECO:0000256" key="5">
    <source>
        <dbReference type="ARBA" id="ARBA00022801"/>
    </source>
</evidence>
<accession>A0A0F7ZNZ1</accession>
<comment type="catalytic activity">
    <reaction evidence="10">
        <text>N(4)-(alpha-D-Man-(1-&gt;2)-alpha-D-Man-(1-&gt;2)-alpha-D-Man-(1-&gt;3)-[alpha-D-Man-(1-&gt;2)-alpha-D-Man-(1-&gt;3)-[alpha-D-Man-(1-&gt;2)-alpha-D-Man-(1-&gt;6)]-alpha-D-Man-(1-&gt;6)]-beta-D-Man-(1-&gt;4)-beta-D-GlcNAc-(1-&gt;4)-beta-D-GlcNAc)-L-asparaginyl-[protein] (N-glucan mannose isomer 9A1,2,3B1,2,3) + 4 H2O = N(4)-(alpha-D-Man-(1-&gt;3)-[alpha-D-Man-(1-&gt;3)-[alpha-D-Man-(1-&gt;6)]-alpha-D-Man-(1-&gt;6)]-beta-D-Man-(1-&gt;4)-beta-D-GlcNAc-(1-&gt;4)-beta-D-GlcNAc)-L-asparaginyl-[protein] (N-glucan mannose isomer 5A1,2) + 4 beta-D-mannose</text>
        <dbReference type="Rhea" id="RHEA:56008"/>
        <dbReference type="Rhea" id="RHEA-COMP:14356"/>
        <dbReference type="Rhea" id="RHEA-COMP:14367"/>
        <dbReference type="ChEBI" id="CHEBI:15377"/>
        <dbReference type="ChEBI" id="CHEBI:28563"/>
        <dbReference type="ChEBI" id="CHEBI:59087"/>
        <dbReference type="ChEBI" id="CHEBI:139493"/>
        <dbReference type="EC" id="3.2.1.113"/>
    </reaction>
</comment>
<feature type="chain" id="PRO_5002526426" description="alpha-1,2-Mannosidase" evidence="14">
    <location>
        <begin position="20"/>
        <end position="519"/>
    </location>
</feature>
<evidence type="ECO:0000256" key="10">
    <source>
        <dbReference type="ARBA" id="ARBA00048605"/>
    </source>
</evidence>
<evidence type="ECO:0000256" key="2">
    <source>
        <dbReference type="ARBA" id="ARBA00004922"/>
    </source>
</evidence>
<dbReference type="Proteomes" id="UP000054481">
    <property type="component" value="Unassembled WGS sequence"/>
</dbReference>
<evidence type="ECO:0000256" key="4">
    <source>
        <dbReference type="ARBA" id="ARBA00022729"/>
    </source>
</evidence>
<evidence type="ECO:0000256" key="11">
    <source>
        <dbReference type="PIRSR" id="PIRSR601382-1"/>
    </source>
</evidence>
<dbReference type="AlphaFoldDB" id="A0A0F7ZNZ1"/>
<dbReference type="GO" id="GO:0016020">
    <property type="term" value="C:membrane"/>
    <property type="evidence" value="ECO:0007669"/>
    <property type="project" value="InterPro"/>
</dbReference>
<keyword evidence="7" id="KW-0325">Glycoprotein</keyword>
<keyword evidence="5 13" id="KW-0378">Hydrolase</keyword>
<evidence type="ECO:0000313" key="16">
    <source>
        <dbReference type="Proteomes" id="UP000054481"/>
    </source>
</evidence>
<feature type="active site" description="Proton donor" evidence="11">
    <location>
        <position position="123"/>
    </location>
</feature>
<dbReference type="OrthoDB" id="8118055at2759"/>
<dbReference type="PANTHER" id="PTHR11742">
    <property type="entry name" value="MANNOSYL-OLIGOSACCHARIDE ALPHA-1,2-MANNOSIDASE-RELATED"/>
    <property type="match status" value="1"/>
</dbReference>
<dbReference type="EMBL" id="KQ030524">
    <property type="protein sequence ID" value="KJZ74590.1"/>
    <property type="molecule type" value="Genomic_DNA"/>
</dbReference>
<evidence type="ECO:0000313" key="15">
    <source>
        <dbReference type="EMBL" id="KJZ74590.1"/>
    </source>
</evidence>
<feature type="signal peptide" evidence="14">
    <location>
        <begin position="1"/>
        <end position="19"/>
    </location>
</feature>
<dbReference type="GO" id="GO:0004571">
    <property type="term" value="F:mannosyl-oligosaccharide 1,2-alpha-mannosidase activity"/>
    <property type="evidence" value="ECO:0007669"/>
    <property type="project" value="UniProtKB-EC"/>
</dbReference>
<comment type="catalytic activity">
    <reaction evidence="9">
        <text>N(4)-(alpha-D-Man-(1-&gt;2)-alpha-D-Man-(1-&gt;2)-alpha-D-Man-(1-&gt;3)-[alpha-D-Man-(1-&gt;3)-[alpha-D-Man-(1-&gt;2)-alpha-D-Man-(1-&gt;6)]-alpha-D-Man-(1-&gt;6)]-beta-D-Man-(1-&gt;4)-beta-D-GlcNAc-(1-&gt;4)-beta-D-GlcNAc)-L-asparaginyl-[protein] (N-glucan mannose isomer 8A1,2,3B1,3) + 3 H2O = N(4)-(alpha-D-Man-(1-&gt;3)-[alpha-D-Man-(1-&gt;3)-[alpha-D-Man-(1-&gt;6)]-alpha-D-Man-(1-&gt;6)]-beta-D-Man-(1-&gt;4)-beta-D-GlcNAc-(1-&gt;4)-beta-D-GlcNAc)-L-asparaginyl-[protein] (N-glucan mannose isomer 5A1,2) + 3 beta-D-mannose</text>
        <dbReference type="Rhea" id="RHEA:56028"/>
        <dbReference type="Rhea" id="RHEA-COMP:14358"/>
        <dbReference type="Rhea" id="RHEA-COMP:14367"/>
        <dbReference type="ChEBI" id="CHEBI:15377"/>
        <dbReference type="ChEBI" id="CHEBI:28563"/>
        <dbReference type="ChEBI" id="CHEBI:59087"/>
        <dbReference type="ChEBI" id="CHEBI:60628"/>
        <dbReference type="EC" id="3.2.1.113"/>
    </reaction>
</comment>
<name>A0A0F7ZNZ1_9HYPO</name>
<evidence type="ECO:0000256" key="12">
    <source>
        <dbReference type="PIRSR" id="PIRSR601382-2"/>
    </source>
</evidence>
<dbReference type="GO" id="GO:0005509">
    <property type="term" value="F:calcium ion binding"/>
    <property type="evidence" value="ECO:0007669"/>
    <property type="project" value="InterPro"/>
</dbReference>
<dbReference type="PRINTS" id="PR00747">
    <property type="entry name" value="GLYHDRLASE47"/>
</dbReference>
<dbReference type="UniPathway" id="UPA00378"/>
<feature type="binding site" evidence="12">
    <location>
        <position position="511"/>
    </location>
    <ligand>
        <name>Ca(2+)</name>
        <dbReference type="ChEBI" id="CHEBI:29108"/>
    </ligand>
</feature>
<feature type="active site" evidence="11">
    <location>
        <position position="268"/>
    </location>
</feature>
<dbReference type="FunFam" id="1.50.10.10:FF:000047">
    <property type="entry name" value="Mannosyl-oligosaccharide alpha-1,2-mannosidase"/>
    <property type="match status" value="1"/>
</dbReference>
<evidence type="ECO:0000256" key="3">
    <source>
        <dbReference type="ARBA" id="ARBA00007658"/>
    </source>
</evidence>
<dbReference type="SUPFAM" id="SSF48225">
    <property type="entry name" value="Seven-hairpin glycosidases"/>
    <property type="match status" value="1"/>
</dbReference>
<keyword evidence="4 14" id="KW-0732">Signal</keyword>
<evidence type="ECO:0000256" key="6">
    <source>
        <dbReference type="ARBA" id="ARBA00023157"/>
    </source>
</evidence>
<dbReference type="PANTHER" id="PTHR11742:SF101">
    <property type="entry name" value="MANNOSYL-OLIGOSACCHARIDE ALPHA-1,2-MANNOSIDASE 1B"/>
    <property type="match status" value="1"/>
</dbReference>
<reference evidence="15 16" key="1">
    <citation type="journal article" date="2014" name="Genome Biol. Evol.">
        <title>Comparative genomics and transcriptomics analyses reveal divergent lifestyle features of nematode endoparasitic fungus Hirsutella minnesotensis.</title>
        <authorList>
            <person name="Lai Y."/>
            <person name="Liu K."/>
            <person name="Zhang X."/>
            <person name="Zhang X."/>
            <person name="Li K."/>
            <person name="Wang N."/>
            <person name="Shu C."/>
            <person name="Wu Y."/>
            <person name="Wang C."/>
            <person name="Bushley K.E."/>
            <person name="Xiang M."/>
            <person name="Liu X."/>
        </authorList>
    </citation>
    <scope>NUCLEOTIDE SEQUENCE [LARGE SCALE GENOMIC DNA]</scope>
    <source>
        <strain evidence="15 16">3608</strain>
    </source>
</reference>
<dbReference type="Pfam" id="PF01532">
    <property type="entry name" value="Glyco_hydro_47"/>
    <property type="match status" value="1"/>
</dbReference>
<evidence type="ECO:0000256" key="14">
    <source>
        <dbReference type="SAM" id="SignalP"/>
    </source>
</evidence>
<comment type="similarity">
    <text evidence="3 13">Belongs to the glycosyl hydrolase 47 family.</text>
</comment>
<comment type="cofactor">
    <cofactor evidence="1 12">
        <name>Ca(2+)</name>
        <dbReference type="ChEBI" id="CHEBI:29108"/>
    </cofactor>
</comment>
<sequence>MRFAHSLVLLWELAGTALAHPQRVGPLEQNGLRSDPIRAEAIKRAFEHSWQGYLNYTFPHDTLHPLSHGFEDDRSGWGVTAVDALSTAIIMGETRIVDQILDHVAKVDFTTTSRANDQLSLFETNIRYLAGLISGYDLLQGPMRNMGLDQRKVDLLLSQAESLADTLSFAFDTPSGIPDPVLTLNPARRISGSSHNSIAEVGTLVLEWTRLSDLTRNPKYAKLVQKAESYLLRPSGSPEPFPGMVGTTVSTANGQFLDSDGGWSGGTDSFYEYLIKMYQYDPVAFAEYRDRWILAADSTISHLASHPSSRRDLTYLLQYSGRNLDPVSSHLASFAGGNFILGGVILGEEKYKKFGLDLTNSYFNNYIQTPAGIGPEIFRWQDPSKTKNGGAAPQSQRDFYKKAGFWSAAGTYILRPETLESVYYAYRMTGDKKYQDMAWRAFESINRVCRVEGGFAELADVMQSNGGGYIDQMQSFWLAETLKYLYLIFGPESSVQLQLQGGARSEFVFNTEAHPLRVR</sequence>
<dbReference type="EC" id="3.2.1.-" evidence="13"/>
<evidence type="ECO:0000256" key="1">
    <source>
        <dbReference type="ARBA" id="ARBA00001913"/>
    </source>
</evidence>
<feature type="active site" description="Proton donor" evidence="11">
    <location>
        <position position="376"/>
    </location>
</feature>
<dbReference type="InterPro" id="IPR001382">
    <property type="entry name" value="Glyco_hydro_47"/>
</dbReference>
<keyword evidence="8 13" id="KW-0326">Glycosidase</keyword>
<keyword evidence="12" id="KW-0106">Calcium</keyword>
<keyword evidence="16" id="KW-1185">Reference proteome</keyword>
<protein>
    <recommendedName>
        <fullName evidence="13">alpha-1,2-Mannosidase</fullName>
        <ecNumber evidence="13">3.2.1.-</ecNumber>
    </recommendedName>
</protein>
<dbReference type="InterPro" id="IPR012341">
    <property type="entry name" value="6hp_glycosidase-like_sf"/>
</dbReference>
<evidence type="ECO:0000256" key="13">
    <source>
        <dbReference type="RuleBase" id="RU361193"/>
    </source>
</evidence>
<proteinExistence type="inferred from homology"/>
<comment type="pathway">
    <text evidence="2">Protein modification; protein glycosylation.</text>
</comment>
<dbReference type="GO" id="GO:0005975">
    <property type="term" value="P:carbohydrate metabolic process"/>
    <property type="evidence" value="ECO:0007669"/>
    <property type="project" value="InterPro"/>
</dbReference>
<organism evidence="15 16">
    <name type="scientific">Hirsutella minnesotensis 3608</name>
    <dbReference type="NCBI Taxonomy" id="1043627"/>
    <lineage>
        <taxon>Eukaryota</taxon>
        <taxon>Fungi</taxon>
        <taxon>Dikarya</taxon>
        <taxon>Ascomycota</taxon>
        <taxon>Pezizomycotina</taxon>
        <taxon>Sordariomycetes</taxon>
        <taxon>Hypocreomycetidae</taxon>
        <taxon>Hypocreales</taxon>
        <taxon>Ophiocordycipitaceae</taxon>
        <taxon>Hirsutella</taxon>
    </lineage>
</organism>